<accession>A0A0M0JH13</accession>
<organism evidence="2 3">
    <name type="scientific">Chrysochromulina tobinii</name>
    <dbReference type="NCBI Taxonomy" id="1460289"/>
    <lineage>
        <taxon>Eukaryota</taxon>
        <taxon>Haptista</taxon>
        <taxon>Haptophyta</taxon>
        <taxon>Prymnesiophyceae</taxon>
        <taxon>Prymnesiales</taxon>
        <taxon>Chrysochromulinaceae</taxon>
        <taxon>Chrysochromulina</taxon>
    </lineage>
</organism>
<gene>
    <name evidence="2" type="ORF">Ctob_007298</name>
</gene>
<dbReference type="EMBL" id="JWZX01002965">
    <property type="protein sequence ID" value="KOO25508.1"/>
    <property type="molecule type" value="Genomic_DNA"/>
</dbReference>
<evidence type="ECO:0000313" key="2">
    <source>
        <dbReference type="EMBL" id="KOO25508.1"/>
    </source>
</evidence>
<keyword evidence="3" id="KW-1185">Reference proteome</keyword>
<name>A0A0M0JH13_9EUKA</name>
<feature type="region of interest" description="Disordered" evidence="1">
    <location>
        <begin position="184"/>
        <end position="207"/>
    </location>
</feature>
<evidence type="ECO:0000313" key="3">
    <source>
        <dbReference type="Proteomes" id="UP000037460"/>
    </source>
</evidence>
<proteinExistence type="predicted"/>
<comment type="caution">
    <text evidence="2">The sequence shown here is derived from an EMBL/GenBank/DDBJ whole genome shotgun (WGS) entry which is preliminary data.</text>
</comment>
<reference evidence="3" key="1">
    <citation type="journal article" date="2015" name="PLoS Genet.">
        <title>Genome Sequence and Transcriptome Analyses of Chrysochromulina tobin: Metabolic Tools for Enhanced Algal Fitness in the Prominent Order Prymnesiales (Haptophyceae).</title>
        <authorList>
            <person name="Hovde B.T."/>
            <person name="Deodato C.R."/>
            <person name="Hunsperger H.M."/>
            <person name="Ryken S.A."/>
            <person name="Yost W."/>
            <person name="Jha R.K."/>
            <person name="Patterson J."/>
            <person name="Monnat R.J. Jr."/>
            <person name="Barlow S.B."/>
            <person name="Starkenburg S.R."/>
            <person name="Cattolico R.A."/>
        </authorList>
    </citation>
    <scope>NUCLEOTIDE SEQUENCE</scope>
    <source>
        <strain evidence="3">CCMP291</strain>
    </source>
</reference>
<protein>
    <submittedName>
        <fullName evidence="2">Uncharacterized protein</fullName>
    </submittedName>
</protein>
<dbReference type="AlphaFoldDB" id="A0A0M0JH13"/>
<dbReference type="Proteomes" id="UP000037460">
    <property type="component" value="Unassembled WGS sequence"/>
</dbReference>
<sequence length="232" mass="25161">MESFLAVVAWRALDAAASRPLPTDDALATLELHGAVCEIGAEDGVWGALLRKRGLVHCVCYAREPREDAVTHVLPGDENMAAHHTDRTLLLVRGGKKLDEHEALNAFTKAGGKLMAHVGDLHAPDLASFTTLLFDAFEKQVTVALPGGDRLTIWKRKQPAASGSATGYGVLDVRLELVDMEAPDWANPPKDPPKPFEPVIGGRTVKPTMSREAMRKAFEERLPDGFVHESGD</sequence>
<evidence type="ECO:0000256" key="1">
    <source>
        <dbReference type="SAM" id="MobiDB-lite"/>
    </source>
</evidence>